<gene>
    <name evidence="2" type="ORF">HN018_06105</name>
</gene>
<protein>
    <submittedName>
        <fullName evidence="2">Glutathione S-transferase</fullName>
    </submittedName>
</protein>
<dbReference type="InterPro" id="IPR004045">
    <property type="entry name" value="Glutathione_S-Trfase_N"/>
</dbReference>
<evidence type="ECO:0000259" key="1">
    <source>
        <dbReference type="PROSITE" id="PS50404"/>
    </source>
</evidence>
<name>A0A6M8HMR7_9PROT</name>
<dbReference type="AlphaFoldDB" id="A0A6M8HMR7"/>
<dbReference type="PANTHER" id="PTHR43968:SF6">
    <property type="entry name" value="GLUTATHIONE S-TRANSFERASE OMEGA"/>
    <property type="match status" value="1"/>
</dbReference>
<dbReference type="Pfam" id="PF13409">
    <property type="entry name" value="GST_N_2"/>
    <property type="match status" value="1"/>
</dbReference>
<dbReference type="KEGG" id="lck:HN018_06105"/>
<dbReference type="EMBL" id="CP053708">
    <property type="protein sequence ID" value="QKE89674.1"/>
    <property type="molecule type" value="Genomic_DNA"/>
</dbReference>
<dbReference type="Gene3D" id="1.20.1050.10">
    <property type="match status" value="1"/>
</dbReference>
<evidence type="ECO:0000313" key="3">
    <source>
        <dbReference type="Proteomes" id="UP000500767"/>
    </source>
</evidence>
<organism evidence="2 3">
    <name type="scientific">Lichenicola cladoniae</name>
    <dbReference type="NCBI Taxonomy" id="1484109"/>
    <lineage>
        <taxon>Bacteria</taxon>
        <taxon>Pseudomonadati</taxon>
        <taxon>Pseudomonadota</taxon>
        <taxon>Alphaproteobacteria</taxon>
        <taxon>Acetobacterales</taxon>
        <taxon>Acetobacteraceae</taxon>
        <taxon>Lichenicola</taxon>
    </lineage>
</organism>
<dbReference type="InterPro" id="IPR036282">
    <property type="entry name" value="Glutathione-S-Trfase_C_sf"/>
</dbReference>
<dbReference type="GO" id="GO:0016740">
    <property type="term" value="F:transferase activity"/>
    <property type="evidence" value="ECO:0007669"/>
    <property type="project" value="UniProtKB-KW"/>
</dbReference>
<dbReference type="PROSITE" id="PS50404">
    <property type="entry name" value="GST_NTER"/>
    <property type="match status" value="1"/>
</dbReference>
<dbReference type="SUPFAM" id="SSF52833">
    <property type="entry name" value="Thioredoxin-like"/>
    <property type="match status" value="1"/>
</dbReference>
<dbReference type="CDD" id="cd03205">
    <property type="entry name" value="GST_C_6"/>
    <property type="match status" value="1"/>
</dbReference>
<dbReference type="RefSeq" id="WP_171834662.1">
    <property type="nucleotide sequence ID" value="NZ_CP053708.1"/>
</dbReference>
<dbReference type="Pfam" id="PF13410">
    <property type="entry name" value="GST_C_2"/>
    <property type="match status" value="1"/>
</dbReference>
<dbReference type="CDD" id="cd03049">
    <property type="entry name" value="GST_N_3"/>
    <property type="match status" value="1"/>
</dbReference>
<keyword evidence="2" id="KW-0808">Transferase</keyword>
<reference evidence="2 3" key="1">
    <citation type="journal article" date="2014" name="World J. Microbiol. Biotechnol.">
        <title>Biodiversity and physiological characteristics of Antarctic and Arctic lichens-associated bacteria.</title>
        <authorList>
            <person name="Lee Y.M."/>
            <person name="Kim E.H."/>
            <person name="Lee H.K."/>
            <person name="Hong S.G."/>
        </authorList>
    </citation>
    <scope>NUCLEOTIDE SEQUENCE [LARGE SCALE GENOMIC DNA]</scope>
    <source>
        <strain evidence="2 3">PAMC 26569</strain>
    </source>
</reference>
<dbReference type="InterPro" id="IPR050983">
    <property type="entry name" value="GST_Omega/HSP26"/>
</dbReference>
<sequence length="198" mass="21772">MKLLYSRTSPFSRKVRACAAVLGIKQRIALVEVNSTQSPRELTGTNPLGKVPTLITADGFAIFDSPVICEYLNDSSEDMPIIPASGAPRWLCLRLQAIGDGLMDAASVRRQLLVVGGLEADHPLPERQRATVMRTLDVLERERPSLHIDVGVLSIACGLGYLDFRFAGEDWRAEHPRLAEWHAAISEHDCMRSTAHGS</sequence>
<dbReference type="GO" id="GO:0005737">
    <property type="term" value="C:cytoplasm"/>
    <property type="evidence" value="ECO:0007669"/>
    <property type="project" value="TreeGrafter"/>
</dbReference>
<keyword evidence="3" id="KW-1185">Reference proteome</keyword>
<proteinExistence type="predicted"/>
<dbReference type="Proteomes" id="UP000500767">
    <property type="component" value="Chromosome"/>
</dbReference>
<dbReference type="Gene3D" id="3.40.30.10">
    <property type="entry name" value="Glutaredoxin"/>
    <property type="match status" value="1"/>
</dbReference>
<dbReference type="SUPFAM" id="SSF47616">
    <property type="entry name" value="GST C-terminal domain-like"/>
    <property type="match status" value="1"/>
</dbReference>
<dbReference type="InterPro" id="IPR036249">
    <property type="entry name" value="Thioredoxin-like_sf"/>
</dbReference>
<dbReference type="PANTHER" id="PTHR43968">
    <property type="match status" value="1"/>
</dbReference>
<feature type="domain" description="GST N-terminal" evidence="1">
    <location>
        <begin position="1"/>
        <end position="80"/>
    </location>
</feature>
<evidence type="ECO:0000313" key="2">
    <source>
        <dbReference type="EMBL" id="QKE89674.1"/>
    </source>
</evidence>
<accession>A0A6M8HMR7</accession>